<evidence type="ECO:0000313" key="2">
    <source>
        <dbReference type="Proteomes" id="UP000076574"/>
    </source>
</evidence>
<dbReference type="PIRSF" id="PIRSF015736">
    <property type="entry name" value="MI"/>
    <property type="match status" value="1"/>
</dbReference>
<dbReference type="Pfam" id="PF17645">
    <property type="entry name" value="Amdase"/>
    <property type="match status" value="1"/>
</dbReference>
<accession>A0A163XLY7</accession>
<reference evidence="1 2" key="1">
    <citation type="submission" date="2016-03" db="EMBL/GenBank/DDBJ databases">
        <title>Microsymbionts genomes from the relict species Vavilovia formosa (Stev.) Fed.</title>
        <authorList>
            <person name="Kopat V."/>
            <person name="Chirak E."/>
            <person name="Kimeklis A."/>
            <person name="Andronov E."/>
        </authorList>
    </citation>
    <scope>NUCLEOTIDE SEQUENCE [LARGE SCALE GENOMIC DNA]</scope>
    <source>
        <strain evidence="1 2">Vaf07</strain>
    </source>
</reference>
<dbReference type="AlphaFoldDB" id="A0A163XLY7"/>
<dbReference type="PANTHER" id="PTHR40267">
    <property type="entry name" value="BLR3294 PROTEIN"/>
    <property type="match status" value="1"/>
</dbReference>
<dbReference type="PANTHER" id="PTHR40267:SF1">
    <property type="entry name" value="BLR3294 PROTEIN"/>
    <property type="match status" value="1"/>
</dbReference>
<protein>
    <submittedName>
        <fullName evidence="1">Arylmalonate decarboxylase</fullName>
    </submittedName>
</protein>
<proteinExistence type="predicted"/>
<evidence type="ECO:0000313" key="1">
    <source>
        <dbReference type="EMBL" id="KZD21087.1"/>
    </source>
</evidence>
<keyword evidence="2" id="KW-1185">Reference proteome</keyword>
<name>A0A163XLY7_9BRAD</name>
<dbReference type="Proteomes" id="UP000076574">
    <property type="component" value="Unassembled WGS sequence"/>
</dbReference>
<gene>
    <name evidence="1" type="ORF">A4A58_14965</name>
</gene>
<dbReference type="InterPro" id="IPR026286">
    <property type="entry name" value="MaiA/AMDase"/>
</dbReference>
<dbReference type="EMBL" id="LVYV01000053">
    <property type="protein sequence ID" value="KZD21087.1"/>
    <property type="molecule type" value="Genomic_DNA"/>
</dbReference>
<dbReference type="STRING" id="943830.A4A58_14965"/>
<dbReference type="InterPro" id="IPR053714">
    <property type="entry name" value="Iso_Racemase_Enz_sf"/>
</dbReference>
<dbReference type="OrthoDB" id="9816064at2"/>
<organism evidence="1 2">
    <name type="scientific">Tardiphaga robiniae</name>
    <dbReference type="NCBI Taxonomy" id="943830"/>
    <lineage>
        <taxon>Bacteria</taxon>
        <taxon>Pseudomonadati</taxon>
        <taxon>Pseudomonadota</taxon>
        <taxon>Alphaproteobacteria</taxon>
        <taxon>Hyphomicrobiales</taxon>
        <taxon>Nitrobacteraceae</taxon>
        <taxon>Tardiphaga</taxon>
    </lineage>
</organism>
<dbReference type="RefSeq" id="WP_068737036.1">
    <property type="nucleotide sequence ID" value="NZ_LVYV01000053.1"/>
</dbReference>
<sequence length="248" mass="26821">MTDRLGYRLKIGIVIPSTNTTVQPETDGMRPTGVTNHIGRIHIPDLPLGNDAEFETMVDAIGPDLYPCIDRVMTCKPTHLVMGMSIPTFWGGKAGSERLLVRLEERAKVPVTMGSAACIAALKCFPAVKRIGLLTPYQPVGDANVARYFSDHGYEIAAVHSLKRPSEVQIAHATELDIIDGFKTLAAIGVDAIVQAGTDLAAIDLAAEAERWLGIPVIAINAATYWRALRRSGIDDRMDHCGSLLALH</sequence>
<comment type="caution">
    <text evidence="1">The sequence shown here is derived from an EMBL/GenBank/DDBJ whole genome shotgun (WGS) entry which is preliminary data.</text>
</comment>
<dbReference type="Gene3D" id="3.40.50.12500">
    <property type="match status" value="1"/>
</dbReference>